<proteinExistence type="predicted"/>
<comment type="caution">
    <text evidence="1">The sequence shown here is derived from an EMBL/GenBank/DDBJ whole genome shotgun (WGS) entry which is preliminary data.</text>
</comment>
<dbReference type="AlphaFoldDB" id="A0A7W5BX48"/>
<sequence>MPLLALRPMQWEWREAPPPPGVVLEGHEIGLTPEAWRYLADRLAPLPPDWPQEVHGELQISVKCLVLAAGMGAPPRFGDGDWLLLSRPDEVADLSALLLNPHGVHFLNHARHSRRSSWHWQQRVARIHAFLERRELPPADVLIDAGLVLELYGIRRAHGIVLLSLEDVEAWEMPFRAGDDLLIHHGQSKQELINDPRYHLVVDGLKFVAFHQLKYLKQRRRRLVDLNDLAMMNALEEGRLWRLYLGRWLDIGLVAVSMLQHSVSRLACRVGLRAGRGA</sequence>
<protein>
    <submittedName>
        <fullName evidence="1">Uncharacterized protein</fullName>
    </submittedName>
</protein>
<reference evidence="1 2" key="1">
    <citation type="submission" date="2020-08" db="EMBL/GenBank/DDBJ databases">
        <title>Genomic Encyclopedia of Type Strains, Phase III (KMG-III): the genomes of soil and plant-associated and newly described type strains.</title>
        <authorList>
            <person name="Whitman W."/>
        </authorList>
    </citation>
    <scope>NUCLEOTIDE SEQUENCE [LARGE SCALE GENOMIC DNA]</scope>
    <source>
        <strain evidence="1 2">CECT 5995</strain>
    </source>
</reference>
<organism evidence="1 2">
    <name type="scientific">Halomonas organivorans</name>
    <dbReference type="NCBI Taxonomy" id="257772"/>
    <lineage>
        <taxon>Bacteria</taxon>
        <taxon>Pseudomonadati</taxon>
        <taxon>Pseudomonadota</taxon>
        <taxon>Gammaproteobacteria</taxon>
        <taxon>Oceanospirillales</taxon>
        <taxon>Halomonadaceae</taxon>
        <taxon>Halomonas</taxon>
    </lineage>
</organism>
<evidence type="ECO:0000313" key="2">
    <source>
        <dbReference type="Proteomes" id="UP000525987"/>
    </source>
</evidence>
<dbReference type="RefSeq" id="WP_183387179.1">
    <property type="nucleotide sequence ID" value="NZ_JACHXM010000006.1"/>
</dbReference>
<name>A0A7W5BX48_9GAMM</name>
<evidence type="ECO:0000313" key="1">
    <source>
        <dbReference type="EMBL" id="MBB3140786.1"/>
    </source>
</evidence>
<accession>A0A7W5BX48</accession>
<dbReference type="EMBL" id="JACHXM010000006">
    <property type="protein sequence ID" value="MBB3140786.1"/>
    <property type="molecule type" value="Genomic_DNA"/>
</dbReference>
<dbReference type="Proteomes" id="UP000525987">
    <property type="component" value="Unassembled WGS sequence"/>
</dbReference>
<keyword evidence="2" id="KW-1185">Reference proteome</keyword>
<gene>
    <name evidence="1" type="ORF">FHR96_001655</name>
</gene>